<dbReference type="RefSeq" id="WP_346754214.1">
    <property type="nucleotide sequence ID" value="NZ_JAUJEA010000010.1"/>
</dbReference>
<keyword evidence="2" id="KW-1185">Reference proteome</keyword>
<gene>
    <name evidence="1" type="ORF">QQ008_22550</name>
</gene>
<dbReference type="Pfam" id="PF15892">
    <property type="entry name" value="BNR_4"/>
    <property type="match status" value="1"/>
</dbReference>
<reference evidence="1" key="1">
    <citation type="submission" date="2023-06" db="EMBL/GenBank/DDBJ databases">
        <title>Genomic of Parafulvivirga corallium.</title>
        <authorList>
            <person name="Wang G."/>
        </authorList>
    </citation>
    <scope>NUCLEOTIDE SEQUENCE</scope>
    <source>
        <strain evidence="1">BMA10</strain>
    </source>
</reference>
<evidence type="ECO:0000313" key="2">
    <source>
        <dbReference type="Proteomes" id="UP001172082"/>
    </source>
</evidence>
<dbReference type="Proteomes" id="UP001172082">
    <property type="component" value="Unassembled WGS sequence"/>
</dbReference>
<comment type="caution">
    <text evidence="1">The sequence shown here is derived from an EMBL/GenBank/DDBJ whole genome shotgun (WGS) entry which is preliminary data.</text>
</comment>
<dbReference type="EMBL" id="JAUJEA010000010">
    <property type="protein sequence ID" value="MDN5204190.1"/>
    <property type="molecule type" value="Genomic_DNA"/>
</dbReference>
<evidence type="ECO:0000313" key="1">
    <source>
        <dbReference type="EMBL" id="MDN5204190.1"/>
    </source>
</evidence>
<organism evidence="1 2">
    <name type="scientific">Splendidivirga corallicola</name>
    <dbReference type="NCBI Taxonomy" id="3051826"/>
    <lineage>
        <taxon>Bacteria</taxon>
        <taxon>Pseudomonadati</taxon>
        <taxon>Bacteroidota</taxon>
        <taxon>Cytophagia</taxon>
        <taxon>Cytophagales</taxon>
        <taxon>Splendidivirgaceae</taxon>
        <taxon>Splendidivirga</taxon>
    </lineage>
</organism>
<accession>A0ABT8KTU9</accession>
<name>A0ABT8KTU9_9BACT</name>
<sequence>MLKAYTITVLFGVIATGYFLKRKNEQAIFYHNQTGSSEEFVNNLDYEAPMAIDFDKSNRPYIINNTLVGHNLQNGVYQVATLRNNEWVYYSYKDELEEIFGNKLYINKDDKMYQGHNASRSCQLMIDDNDNLIALIDVMHKTEGDKPRFKSVVLYARDIGSDGFSGDFIVKDVIPNSATTSVMEVRNGFNDTKEYAPLFVFLKRQKGFPYKTPEPWAQKSYGQAYVLNGYFDRDELVFNEPVLLDSNIPGFSNHSGGESFAATKGDHAFITYTRHDSDPEKDPDGNNAGYIKKFNRKTNKFEVARKFLFEATPSFADGHSIPVIAIDQEGYLHIQSGAHANNPTGPFIKTKSKNKLDITAWEEAKNIGNGRTYSTLLIDNAGNMHSFFRAGNPYKLRYQIGDVKNGFTNDNGSLFVDQNSEDGYRVYYHHIVKDRKDRIFISWTPNSGADYETWDFRRVLAMSSNSGKTWKIATKQDFVEGF</sequence>
<protein>
    <submittedName>
        <fullName evidence="1">BNR-4 repeat-containing protein</fullName>
    </submittedName>
</protein>
<proteinExistence type="predicted"/>